<dbReference type="InterPro" id="IPR036291">
    <property type="entry name" value="NAD(P)-bd_dom_sf"/>
</dbReference>
<dbReference type="SUPFAM" id="SSF53335">
    <property type="entry name" value="S-adenosyl-L-methionine-dependent methyltransferases"/>
    <property type="match status" value="1"/>
</dbReference>
<dbReference type="GO" id="GO:0016491">
    <property type="term" value="F:oxidoreductase activity"/>
    <property type="evidence" value="ECO:0007669"/>
    <property type="project" value="UniProtKB-KW"/>
</dbReference>
<dbReference type="InterPro" id="IPR014031">
    <property type="entry name" value="Ketoacyl_synth_C"/>
</dbReference>
<feature type="domain" description="PKS/mFAS DH" evidence="12">
    <location>
        <begin position="862"/>
        <end position="1174"/>
    </location>
</feature>
<keyword evidence="2" id="KW-0596">Phosphopantetheine</keyword>
<dbReference type="CDD" id="cd05195">
    <property type="entry name" value="enoyl_red"/>
    <property type="match status" value="1"/>
</dbReference>
<dbReference type="InterPro" id="IPR020843">
    <property type="entry name" value="ER"/>
</dbReference>
<proteinExistence type="predicted"/>
<dbReference type="Pfam" id="PF02801">
    <property type="entry name" value="Ketoacyl-synt_C"/>
    <property type="match status" value="1"/>
</dbReference>
<dbReference type="SMART" id="SM00827">
    <property type="entry name" value="PKS_AT"/>
    <property type="match status" value="1"/>
</dbReference>
<dbReference type="Gene3D" id="1.10.1200.10">
    <property type="entry name" value="ACP-like"/>
    <property type="match status" value="1"/>
</dbReference>
<protein>
    <submittedName>
        <fullName evidence="13">Polyketide synthase</fullName>
    </submittedName>
</protein>
<dbReference type="InterPro" id="IPR049551">
    <property type="entry name" value="PKS_DH_C"/>
</dbReference>
<keyword evidence="7" id="KW-0511">Multifunctional enzyme</keyword>
<comment type="caution">
    <text evidence="13">The sequence shown here is derived from an EMBL/GenBank/DDBJ whole genome shotgun (WGS) entry which is preliminary data.</text>
</comment>
<evidence type="ECO:0000256" key="9">
    <source>
        <dbReference type="PROSITE-ProRule" id="PRU01363"/>
    </source>
</evidence>
<dbReference type="Pfam" id="PF21089">
    <property type="entry name" value="PKS_DH_N"/>
    <property type="match status" value="1"/>
</dbReference>
<dbReference type="InterPro" id="IPR020807">
    <property type="entry name" value="PKS_DH"/>
</dbReference>
<dbReference type="SMART" id="SM00823">
    <property type="entry name" value="PKS_PP"/>
    <property type="match status" value="1"/>
</dbReference>
<dbReference type="SMART" id="SM00826">
    <property type="entry name" value="PKS_DH"/>
    <property type="match status" value="1"/>
</dbReference>
<evidence type="ECO:0000313" key="13">
    <source>
        <dbReference type="EMBL" id="EHK41169.1"/>
    </source>
</evidence>
<dbReference type="SUPFAM" id="SSF53901">
    <property type="entry name" value="Thiolase-like"/>
    <property type="match status" value="2"/>
</dbReference>
<dbReference type="PROSITE" id="PS00012">
    <property type="entry name" value="PHOSPHOPANTETHEINE"/>
    <property type="match status" value="1"/>
</dbReference>
<dbReference type="Pfam" id="PF16197">
    <property type="entry name" value="KAsynt_C_assoc"/>
    <property type="match status" value="1"/>
</dbReference>
<dbReference type="GO" id="GO:0004315">
    <property type="term" value="F:3-oxoacyl-[acyl-carrier-protein] synthase activity"/>
    <property type="evidence" value="ECO:0007669"/>
    <property type="project" value="InterPro"/>
</dbReference>
<keyword evidence="4" id="KW-0808">Transferase</keyword>
<evidence type="ECO:0000256" key="3">
    <source>
        <dbReference type="ARBA" id="ARBA00022553"/>
    </source>
</evidence>
<dbReference type="InterPro" id="IPR014043">
    <property type="entry name" value="Acyl_transferase_dom"/>
</dbReference>
<dbReference type="InterPro" id="IPR013217">
    <property type="entry name" value="Methyltransf_12"/>
</dbReference>
<dbReference type="Gene3D" id="3.40.366.10">
    <property type="entry name" value="Malonyl-Coenzyme A Acyl Carrier Protein, domain 2"/>
    <property type="match status" value="1"/>
</dbReference>
<reference evidence="13 14" key="1">
    <citation type="journal article" date="2011" name="Genome Biol.">
        <title>Comparative genome sequence analysis underscores mycoparasitism as the ancestral life style of Trichoderma.</title>
        <authorList>
            <person name="Kubicek C.P."/>
            <person name="Herrera-Estrella A."/>
            <person name="Seidl-Seiboth V."/>
            <person name="Martinez D.A."/>
            <person name="Druzhinina I.S."/>
            <person name="Thon M."/>
            <person name="Zeilinger S."/>
            <person name="Casas-Flores S."/>
            <person name="Horwitz B.A."/>
            <person name="Mukherjee P.K."/>
            <person name="Mukherjee M."/>
            <person name="Kredics L."/>
            <person name="Alcaraz L.D."/>
            <person name="Aerts A."/>
            <person name="Antal Z."/>
            <person name="Atanasova L."/>
            <person name="Cervantes-Badillo M.G."/>
            <person name="Challacombe J."/>
            <person name="Chertkov O."/>
            <person name="McCluskey K."/>
            <person name="Coulpier F."/>
            <person name="Deshpande N."/>
            <person name="von Doehren H."/>
            <person name="Ebbole D.J."/>
            <person name="Esquivel-Naranjo E.U."/>
            <person name="Fekete E."/>
            <person name="Flipphi M."/>
            <person name="Glaser F."/>
            <person name="Gomez-Rodriguez E.Y."/>
            <person name="Gruber S."/>
            <person name="Han C."/>
            <person name="Henrissat B."/>
            <person name="Hermosa R."/>
            <person name="Hernandez-Onate M."/>
            <person name="Karaffa L."/>
            <person name="Kosti I."/>
            <person name="Le Crom S."/>
            <person name="Lindquist E."/>
            <person name="Lucas S."/>
            <person name="Luebeck M."/>
            <person name="Luebeck P.S."/>
            <person name="Margeot A."/>
            <person name="Metz B."/>
            <person name="Misra M."/>
            <person name="Nevalainen H."/>
            <person name="Omann M."/>
            <person name="Packer N."/>
            <person name="Perrone G."/>
            <person name="Uresti-Rivera E.E."/>
            <person name="Salamov A."/>
            <person name="Schmoll M."/>
            <person name="Seiboth B."/>
            <person name="Shapiro H."/>
            <person name="Sukno S."/>
            <person name="Tamayo-Ramos J.A."/>
            <person name="Tisch D."/>
            <person name="Wiest A."/>
            <person name="Wilkinson H.H."/>
            <person name="Zhang M."/>
            <person name="Coutinho P.M."/>
            <person name="Kenerley C.M."/>
            <person name="Monte E."/>
            <person name="Baker S.E."/>
            <person name="Grigoriev I.V."/>
        </authorList>
    </citation>
    <scope>NUCLEOTIDE SEQUENCE [LARGE SCALE GENOMIC DNA]</scope>
    <source>
        <strain evidence="14">ATCC 20476 / IMI 206040</strain>
    </source>
</reference>
<dbReference type="InterPro" id="IPR016036">
    <property type="entry name" value="Malonyl_transacylase_ACP-bd"/>
</dbReference>
<dbReference type="SUPFAM" id="SSF55048">
    <property type="entry name" value="Probable ACP-binding domain of malonyl-CoA ACP transacylase"/>
    <property type="match status" value="1"/>
</dbReference>
<feature type="domain" description="Ketosynthase family 3 (KS3)" evidence="11">
    <location>
        <begin position="1"/>
        <end position="381"/>
    </location>
</feature>
<dbReference type="InterPro" id="IPR013149">
    <property type="entry name" value="ADH-like_C"/>
</dbReference>
<dbReference type="GO" id="GO:0006633">
    <property type="term" value="P:fatty acid biosynthetic process"/>
    <property type="evidence" value="ECO:0007669"/>
    <property type="project" value="InterPro"/>
</dbReference>
<dbReference type="InterPro" id="IPR013154">
    <property type="entry name" value="ADH-like_N"/>
</dbReference>
<evidence type="ECO:0000256" key="2">
    <source>
        <dbReference type="ARBA" id="ARBA00022450"/>
    </source>
</evidence>
<dbReference type="InterPro" id="IPR009081">
    <property type="entry name" value="PP-bd_ACP"/>
</dbReference>
<keyword evidence="5" id="KW-0521">NADP</keyword>
<dbReference type="InterPro" id="IPR056501">
    <property type="entry name" value="NAD-bd_HRPKS_sdrA"/>
</dbReference>
<dbReference type="InterPro" id="IPR016039">
    <property type="entry name" value="Thiolase-like"/>
</dbReference>
<dbReference type="Gene3D" id="3.40.50.720">
    <property type="entry name" value="NAD(P)-binding Rossmann-like Domain"/>
    <property type="match status" value="2"/>
</dbReference>
<dbReference type="InterPro" id="IPR020806">
    <property type="entry name" value="PKS_PP-bd"/>
</dbReference>
<feature type="active site" description="Proton donor; for dehydratase activity" evidence="9">
    <location>
        <position position="1085"/>
    </location>
</feature>
<feature type="region of interest" description="N-terminal hotdog fold" evidence="9">
    <location>
        <begin position="862"/>
        <end position="994"/>
    </location>
</feature>
<name>G9P4G9_HYPAI</name>
<dbReference type="SMART" id="SM00822">
    <property type="entry name" value="PKS_KR"/>
    <property type="match status" value="1"/>
</dbReference>
<dbReference type="EMBL" id="ABDG02000027">
    <property type="protein sequence ID" value="EHK41169.1"/>
    <property type="molecule type" value="Genomic_DNA"/>
</dbReference>
<dbReference type="STRING" id="452589.G9P4G9"/>
<evidence type="ECO:0000256" key="7">
    <source>
        <dbReference type="ARBA" id="ARBA00023268"/>
    </source>
</evidence>
<dbReference type="PROSITE" id="PS00606">
    <property type="entry name" value="KS3_1"/>
    <property type="match status" value="1"/>
</dbReference>
<dbReference type="PROSITE" id="PS50075">
    <property type="entry name" value="CARRIER"/>
    <property type="match status" value="1"/>
</dbReference>
<dbReference type="OMA" id="MDVAYHS"/>
<dbReference type="SMART" id="SM00829">
    <property type="entry name" value="PKS_ER"/>
    <property type="match status" value="1"/>
</dbReference>
<dbReference type="Gene3D" id="3.40.47.10">
    <property type="match status" value="1"/>
</dbReference>
<keyword evidence="6" id="KW-0560">Oxidoreductase</keyword>
<dbReference type="SUPFAM" id="SSF50129">
    <property type="entry name" value="GroES-like"/>
    <property type="match status" value="1"/>
</dbReference>
<dbReference type="Pfam" id="PF23297">
    <property type="entry name" value="ACP_SdgA_C"/>
    <property type="match status" value="1"/>
</dbReference>
<dbReference type="InterPro" id="IPR016035">
    <property type="entry name" value="Acyl_Trfase/lysoPLipase"/>
</dbReference>
<dbReference type="PROSITE" id="PS52019">
    <property type="entry name" value="PKS_MFAS_DH"/>
    <property type="match status" value="1"/>
</dbReference>
<dbReference type="InterPro" id="IPR036736">
    <property type="entry name" value="ACP-like_sf"/>
</dbReference>
<dbReference type="SUPFAM" id="SSF47336">
    <property type="entry name" value="ACP-like"/>
    <property type="match status" value="1"/>
</dbReference>
<dbReference type="PROSITE" id="PS52004">
    <property type="entry name" value="KS3_2"/>
    <property type="match status" value="1"/>
</dbReference>
<dbReference type="InterPro" id="IPR029063">
    <property type="entry name" value="SAM-dependent_MTases_sf"/>
</dbReference>
<evidence type="ECO:0000259" key="12">
    <source>
        <dbReference type="PROSITE" id="PS52019"/>
    </source>
</evidence>
<dbReference type="InterPro" id="IPR011032">
    <property type="entry name" value="GroES-like_sf"/>
</dbReference>
<dbReference type="Pfam" id="PF14765">
    <property type="entry name" value="PS-DH"/>
    <property type="match status" value="1"/>
</dbReference>
<dbReference type="CDD" id="cd00833">
    <property type="entry name" value="PKS"/>
    <property type="match status" value="1"/>
</dbReference>
<evidence type="ECO:0000256" key="8">
    <source>
        <dbReference type="ARBA" id="ARBA00023315"/>
    </source>
</evidence>
<comment type="pathway">
    <text evidence="1">Secondary metabolite biosynthesis.</text>
</comment>
<dbReference type="Pfam" id="PF00109">
    <property type="entry name" value="ketoacyl-synt"/>
    <property type="match status" value="1"/>
</dbReference>
<dbReference type="InterPro" id="IPR049900">
    <property type="entry name" value="PKS_mFAS_DH"/>
</dbReference>
<evidence type="ECO:0000256" key="1">
    <source>
        <dbReference type="ARBA" id="ARBA00005179"/>
    </source>
</evidence>
<gene>
    <name evidence="13" type="ORF">TRIATDRAFT_267549</name>
</gene>
<dbReference type="SMART" id="SM00825">
    <property type="entry name" value="PKS_KS"/>
    <property type="match status" value="1"/>
</dbReference>
<keyword evidence="8" id="KW-0012">Acyltransferase</keyword>
<organism evidence="13 14">
    <name type="scientific">Hypocrea atroviridis (strain ATCC 20476 / IMI 206040)</name>
    <name type="common">Trichoderma atroviride</name>
    <dbReference type="NCBI Taxonomy" id="452589"/>
    <lineage>
        <taxon>Eukaryota</taxon>
        <taxon>Fungi</taxon>
        <taxon>Dikarya</taxon>
        <taxon>Ascomycota</taxon>
        <taxon>Pezizomycotina</taxon>
        <taxon>Sordariomycetes</taxon>
        <taxon>Hypocreomycetidae</taxon>
        <taxon>Hypocreales</taxon>
        <taxon>Hypocreaceae</taxon>
        <taxon>Trichoderma</taxon>
    </lineage>
</organism>
<dbReference type="PANTHER" id="PTHR43775:SF29">
    <property type="entry name" value="ASPERFURANONE POLYKETIDE SYNTHASE AFOG-RELATED"/>
    <property type="match status" value="1"/>
</dbReference>
<feature type="domain" description="Carrier" evidence="10">
    <location>
        <begin position="2357"/>
        <end position="2431"/>
    </location>
</feature>
<sequence length="2438" mass="264770">MLVAARSAQSDVPKSRYNSDAFYHPHYGRTNAITARKAHFLAEDPLTFDAPIHIVTISNVNNIAGLSIDAIKGSKTCCFVGAFGGDYRDLLIRDNDNLGQYTAAGLWGALAANRVSWFFDLKGPSMTLDSACSSSLVALHLACQSIVRGESQMGIAAGSNLLLGPDAAMFLSAGGMLSPDSKSQAFDHKANGYARGEGFGALILKNLDDAIRDGDPIRAIIRGTACNHDGKSPAVGHPSSVGQAALIRTAYETAGLSPLETGYFEAHGTGTKVGDAVETSAISEVFGPGRSSDLFIGSVKTNIGHTGATAGIAGVMKAIFIVERGLIPPNIWFEQLSPRINLPSTIKVAAELTPWKNPGPRIASVNSFGIGGANAHCIVQDASSYFHTCRGPETTPNSIFKNGINGSVKNGLSRPVLLPISAQDKQGTDRVAQQLDTYLNKQQKDNDTTVVLQNLTFTLSEKRSVLPWKAYVIVSNVEAIPKSLASISVPVRSSRAPRLGFAFTGQGAQWYAMGRELFAYPHEADSRLDTAELSQAVCTALQIGLVDLLHAWGVQPAAVVGHSSGEIAAAYAAGGLSRRAAIAMAYYRGISASSIELNPNLNGGMTAVRASGETIAPILRDLKHGVAIIACYNSPSNCTVSGDKAALDELQSVLDKAGIGFTRLKVKVAYHSPHMDLAAAAYLTQITAFSAEQDSPDRWDAVPFFSSVRGELLDLSALGPQYWAENLRSPVNFTAALYALLHHQTGVSGGEPGSFIDGIVEIGPHSALRTYCLEICRSGDRPVAVPYINTLRRAHIAYDTMLAAAGDLWCLGSPINLSIVNGATSDATILVDLPPYPFNHSISYSAETTALREFLSKGYPHTGLLGAPVLGSMVPQWRKFLRIRDDPWMLDHKVQSRTLYPGTGYIIMVIEAMCQLADPLTEIAGFELQDVVFDAPLQISDDDQGIETVTQVGSTRESTGSPWSTFTVSSRGGRDDFSFQTHCKGKIRVHNKPAVGSELAHEIELERQRYLDAYMDAEKHCQRPVADFYEKAAEVGMEFGPMFRNLYNIHQGSDRTRAAIIIPDTKSVMPGKFEHTHIIHPATLDALAQTALSTLSSNGEGLAAPLVAARLESLYMDAQIARNPGHMFKASATRDAQSNHGAKCTVTVLDSQTNAPIFIAKGVEITYLGKSEPTPQSPNDGLCWQTVWGADVDLLAPNQVQEIIASRVPSDPLEGEWDNVIELITFSYVRKSLEWLSGEGKGFVPKSGTLKYYYEWMIDTVERRSDLLTHPFVDKAESFAEAAQGNGPGGVVLEMVSRIGRGQQSIFQNTIQPLEVMLEGKLLHEFYNATGTTFNVAVSEYMGLLAHKMAGQATILEIGAGTGGTTAKILDRLRNTDGSSMARRYVFTDISAGFLGNASAMFSQDASVMEFKTLDIEQNPLNQGFEPDSFDIIVASAVLHATKNIETTLNHCRSLLKPGGRLVLAEGTVSKLYMSLIMGTLPGWWLGEDDGRKGGPLLSTPRWDDALRRTGFSGVDLKTTPDLLPREEVPLRIIVNSPPDPNSPALRLQKLLSTSIRDVSVVTWESLSTNQITRTYCLSLLELEKPFLWDIQEEDFKKLKELLYGSAAVCWMTSGASVDSSNPELSLVTGLTRTLINESDVNIILIDLDVNTGLVEQESLSLVSTILLSHRAGITKERKFAIRNRIPQIPRLLRLAEFEDIIRRQEGRGPVQLLPYGQIQEPVKLVVQQAGLLEGMCFEVDKEARVPLPDDWAEIDVKAAGLNPEDLLTVLGKLKYSSIFGFECSGTVTRVGTKAARLKHGDRVWAWAENCLGTSARFPWWTALEIPASMSFEDAAGSMAIYVTVYYSFFQAGKLQAGESVLIHSAVDAIGQAAIVLAQHIGADIYCTVDSDEKKQLLIESYGIPTDRIFSTQGNSFAKGVMRMTKDEGVDVILNSLAGESLKLSWQCLGEFGRFLELGITDVQANNTLEMRPFARNRSFIGVHLHDFMRWPVASARATMDGLRDLLDKGVIKPVKPINLFEIGAAEQAFHQMQRGKSMGKIVLRMSPDSHVQYKLPPPHMPIDPTATYLLVGGMGGVGRVLTNWLMSVGAKNVAFLSRSAATNPDNQTYLQHLKDDGGINAKAWDCDASNRDELKKVLSDVQLTMPQIKGTIVASMVLRDSHFERMSLEDWTVAVKSKVHASRYLHELLPQNLDFFVMLSSGGGIIGYRGQANYHVGNVYQDSLAHYRRSQGQAALTIDMGPVLGVGWMAGEFVDISMQNLQLAGIVPSNPLHLSALIAGSFGPNAPSHPANITLALPAGYSGEEPYYWMNTPRFSTLCVPGGSTGPATIQNGQINVNPPLKDEIVEAADVRAAGRITNTRLLEWIARLMAMSLEDIDTQKPLTAYGVDSLVAVELRNWLRRETGLELGVLDMIRDVPIAQLCLEVATRVREEVGKE</sequence>
<dbReference type="InterPro" id="IPR057326">
    <property type="entry name" value="KR_dom"/>
</dbReference>
<evidence type="ECO:0000313" key="14">
    <source>
        <dbReference type="Proteomes" id="UP000005426"/>
    </source>
</evidence>
<dbReference type="GO" id="GO:0031177">
    <property type="term" value="F:phosphopantetheine binding"/>
    <property type="evidence" value="ECO:0007669"/>
    <property type="project" value="InterPro"/>
</dbReference>
<dbReference type="eggNOG" id="KOG1202">
    <property type="taxonomic scope" value="Eukaryota"/>
</dbReference>
<evidence type="ECO:0000259" key="11">
    <source>
        <dbReference type="PROSITE" id="PS52004"/>
    </source>
</evidence>
<dbReference type="InterPro" id="IPR020841">
    <property type="entry name" value="PKS_Beta-ketoAc_synthase_dom"/>
</dbReference>
<dbReference type="InterPro" id="IPR014030">
    <property type="entry name" value="Ketoacyl_synth_N"/>
</dbReference>
<dbReference type="InterPro" id="IPR042104">
    <property type="entry name" value="PKS_dehydratase_sf"/>
</dbReference>
<dbReference type="InterPro" id="IPR050091">
    <property type="entry name" value="PKS_NRPS_Biosynth_Enz"/>
</dbReference>
<dbReference type="OrthoDB" id="329835at2759"/>
<dbReference type="CDD" id="cd02440">
    <property type="entry name" value="AdoMet_MTases"/>
    <property type="match status" value="1"/>
</dbReference>
<dbReference type="InterPro" id="IPR049552">
    <property type="entry name" value="PKS_DH_N"/>
</dbReference>
<dbReference type="InterPro" id="IPR006162">
    <property type="entry name" value="Ppantetheine_attach_site"/>
</dbReference>
<dbReference type="InterPro" id="IPR032821">
    <property type="entry name" value="PKS_assoc"/>
</dbReference>
<dbReference type="HOGENOM" id="CLU_000022_31_0_1"/>
<dbReference type="Pfam" id="PF23114">
    <property type="entry name" value="NAD-bd_HRPKS_sdrA"/>
    <property type="match status" value="1"/>
</dbReference>
<dbReference type="GO" id="GO:0004312">
    <property type="term" value="F:fatty acid synthase activity"/>
    <property type="evidence" value="ECO:0007669"/>
    <property type="project" value="TreeGrafter"/>
</dbReference>
<feature type="region of interest" description="C-terminal hotdog fold" evidence="9">
    <location>
        <begin position="1019"/>
        <end position="1174"/>
    </location>
</feature>
<evidence type="ECO:0000259" key="10">
    <source>
        <dbReference type="PROSITE" id="PS50075"/>
    </source>
</evidence>
<dbReference type="Pfam" id="PF08659">
    <property type="entry name" value="KR"/>
    <property type="match status" value="1"/>
</dbReference>
<dbReference type="InterPro" id="IPR001227">
    <property type="entry name" value="Ac_transferase_dom_sf"/>
</dbReference>
<feature type="active site" description="Proton acceptor; for dehydratase activity" evidence="9">
    <location>
        <position position="892"/>
    </location>
</feature>
<dbReference type="Pfam" id="PF08240">
    <property type="entry name" value="ADH_N"/>
    <property type="match status" value="1"/>
</dbReference>
<evidence type="ECO:0000256" key="4">
    <source>
        <dbReference type="ARBA" id="ARBA00022679"/>
    </source>
</evidence>
<evidence type="ECO:0000256" key="5">
    <source>
        <dbReference type="ARBA" id="ARBA00022857"/>
    </source>
</evidence>
<dbReference type="InterPro" id="IPR013968">
    <property type="entry name" value="PKS_KR"/>
</dbReference>
<dbReference type="GO" id="GO:0030639">
    <property type="term" value="P:polyketide biosynthetic process"/>
    <property type="evidence" value="ECO:0007669"/>
    <property type="project" value="UniProtKB-ARBA"/>
</dbReference>
<dbReference type="Gene3D" id="3.90.180.10">
    <property type="entry name" value="Medium-chain alcohol dehydrogenases, catalytic domain"/>
    <property type="match status" value="1"/>
</dbReference>
<dbReference type="Proteomes" id="UP000005426">
    <property type="component" value="Unassembled WGS sequence"/>
</dbReference>
<dbReference type="Gene3D" id="3.40.50.150">
    <property type="entry name" value="Vaccinia Virus protein VP39"/>
    <property type="match status" value="1"/>
</dbReference>
<dbReference type="Pfam" id="PF00107">
    <property type="entry name" value="ADH_zinc_N"/>
    <property type="match status" value="1"/>
</dbReference>
<dbReference type="Pfam" id="PF08242">
    <property type="entry name" value="Methyltransf_12"/>
    <property type="match status" value="1"/>
</dbReference>
<keyword evidence="3" id="KW-0597">Phosphoprotein</keyword>
<evidence type="ECO:0000256" key="6">
    <source>
        <dbReference type="ARBA" id="ARBA00023002"/>
    </source>
</evidence>
<keyword evidence="14" id="KW-1185">Reference proteome</keyword>
<dbReference type="SUPFAM" id="SSF51735">
    <property type="entry name" value="NAD(P)-binding Rossmann-fold domains"/>
    <property type="match status" value="2"/>
</dbReference>
<dbReference type="PANTHER" id="PTHR43775">
    <property type="entry name" value="FATTY ACID SYNTHASE"/>
    <property type="match status" value="1"/>
</dbReference>
<accession>G9P4G9</accession>
<dbReference type="SUPFAM" id="SSF52151">
    <property type="entry name" value="FabD/lysophospholipase-like"/>
    <property type="match status" value="1"/>
</dbReference>
<dbReference type="Gene3D" id="3.10.129.110">
    <property type="entry name" value="Polyketide synthase dehydratase"/>
    <property type="match status" value="1"/>
</dbReference>
<dbReference type="InterPro" id="IPR018201">
    <property type="entry name" value="Ketoacyl_synth_AS"/>
</dbReference>
<dbReference type="Pfam" id="PF00698">
    <property type="entry name" value="Acyl_transf_1"/>
    <property type="match status" value="1"/>
</dbReference>